<keyword evidence="3" id="KW-1185">Reference proteome</keyword>
<gene>
    <name evidence="2" type="ORF">EHO60_13615</name>
</gene>
<dbReference type="RefSeq" id="WP_135768737.1">
    <property type="nucleotide sequence ID" value="NZ_RQET01000009.1"/>
</dbReference>
<feature type="compositionally biased region" description="Polar residues" evidence="1">
    <location>
        <begin position="34"/>
        <end position="50"/>
    </location>
</feature>
<dbReference type="AlphaFoldDB" id="A0A4R9GBM4"/>
<evidence type="ECO:0000313" key="2">
    <source>
        <dbReference type="EMBL" id="TGK09051.1"/>
    </source>
</evidence>
<dbReference type="Proteomes" id="UP000298458">
    <property type="component" value="Unassembled WGS sequence"/>
</dbReference>
<name>A0A4R9GBM4_9LEPT</name>
<organism evidence="2 3">
    <name type="scientific">Leptospira fletcheri</name>
    <dbReference type="NCBI Taxonomy" id="2484981"/>
    <lineage>
        <taxon>Bacteria</taxon>
        <taxon>Pseudomonadati</taxon>
        <taxon>Spirochaetota</taxon>
        <taxon>Spirochaetia</taxon>
        <taxon>Leptospirales</taxon>
        <taxon>Leptospiraceae</taxon>
        <taxon>Leptospira</taxon>
    </lineage>
</organism>
<evidence type="ECO:0000256" key="1">
    <source>
        <dbReference type="SAM" id="MobiDB-lite"/>
    </source>
</evidence>
<feature type="region of interest" description="Disordered" evidence="1">
    <location>
        <begin position="1"/>
        <end position="50"/>
    </location>
</feature>
<sequence>MDPQNEQIPPGFPPESWKALTPEQQKQYRDAMAQSPQSGNAGQPQPAVPSQGQIYAEVGKQMLIGTLWSFLRGLLYRLFRF</sequence>
<evidence type="ECO:0000313" key="3">
    <source>
        <dbReference type="Proteomes" id="UP000298458"/>
    </source>
</evidence>
<reference evidence="2" key="1">
    <citation type="journal article" date="2019" name="PLoS Negl. Trop. Dis.">
        <title>Revisiting the worldwide diversity of Leptospira species in the environment.</title>
        <authorList>
            <person name="Vincent A.T."/>
            <person name="Schiettekatte O."/>
            <person name="Bourhy P."/>
            <person name="Veyrier F.J."/>
            <person name="Picardeau M."/>
        </authorList>
    </citation>
    <scope>NUCLEOTIDE SEQUENCE [LARGE SCALE GENOMIC DNA]</scope>
    <source>
        <strain evidence="2">SSW15</strain>
    </source>
</reference>
<proteinExistence type="predicted"/>
<dbReference type="OrthoDB" id="331713at2"/>
<comment type="caution">
    <text evidence="2">The sequence shown here is derived from an EMBL/GenBank/DDBJ whole genome shotgun (WGS) entry which is preliminary data.</text>
</comment>
<protein>
    <submittedName>
        <fullName evidence="2">Uncharacterized protein</fullName>
    </submittedName>
</protein>
<accession>A0A4R9GBM4</accession>
<dbReference type="EMBL" id="RQET01000009">
    <property type="protein sequence ID" value="TGK09051.1"/>
    <property type="molecule type" value="Genomic_DNA"/>
</dbReference>